<dbReference type="GO" id="GO:0047974">
    <property type="term" value="F:guanosine deaminase activity"/>
    <property type="evidence" value="ECO:0007669"/>
    <property type="project" value="TreeGrafter"/>
</dbReference>
<evidence type="ECO:0000313" key="8">
    <source>
        <dbReference type="Proteomes" id="UP000251571"/>
    </source>
</evidence>
<dbReference type="AlphaFoldDB" id="A0A2Y9BZF0"/>
<evidence type="ECO:0000256" key="2">
    <source>
        <dbReference type="ARBA" id="ARBA00022833"/>
    </source>
</evidence>
<dbReference type="Proteomes" id="UP000251571">
    <property type="component" value="Unassembled WGS sequence"/>
</dbReference>
<dbReference type="Gene3D" id="3.40.140.10">
    <property type="entry name" value="Cytidine Deaminase, domain 2"/>
    <property type="match status" value="1"/>
</dbReference>
<evidence type="ECO:0000256" key="1">
    <source>
        <dbReference type="ARBA" id="ARBA00022723"/>
    </source>
</evidence>
<feature type="region of interest" description="Disordered" evidence="3">
    <location>
        <begin position="137"/>
        <end position="162"/>
    </location>
</feature>
<reference evidence="6 8" key="1">
    <citation type="submission" date="2016-10" db="EMBL/GenBank/DDBJ databases">
        <authorList>
            <person name="Cai Z."/>
        </authorList>
    </citation>
    <scope>NUCLEOTIDE SEQUENCE [LARGE SCALE GENOMIC DNA]</scope>
    <source>
        <strain evidence="6 8">DSM 25227</strain>
    </source>
</reference>
<feature type="domain" description="CMP/dCMP-type deaminase" evidence="4">
    <location>
        <begin position="9"/>
        <end position="137"/>
    </location>
</feature>
<dbReference type="GO" id="GO:0006152">
    <property type="term" value="P:purine nucleoside catabolic process"/>
    <property type="evidence" value="ECO:0007669"/>
    <property type="project" value="TreeGrafter"/>
</dbReference>
<dbReference type="GO" id="GO:0008270">
    <property type="term" value="F:zinc ion binding"/>
    <property type="evidence" value="ECO:0007669"/>
    <property type="project" value="InterPro"/>
</dbReference>
<keyword evidence="2" id="KW-0862">Zinc</keyword>
<keyword evidence="7" id="KW-1185">Reference proteome</keyword>
<dbReference type="InterPro" id="IPR016192">
    <property type="entry name" value="APOBEC/CMP_deaminase_Zn-bd"/>
</dbReference>
<sequence length="162" mass="16918">MMPPSQALPGLDALLERALEMATERAIAGAAPFAALVVDADGSVIGEGVNRVVARSDPTAHAEIEALRDAAAKLGRTSLHGHAVIASGEPCAMCAMALRTAGVNAVYFAMSRDQAATAGYDYRSSYEVLDEAALGRDMPSHHRPAPGTEAKLARWSETPATF</sequence>
<dbReference type="CDD" id="cd01285">
    <property type="entry name" value="nucleoside_deaminase"/>
    <property type="match status" value="1"/>
</dbReference>
<dbReference type="PANTHER" id="PTHR11079:SF161">
    <property type="entry name" value="CMP_DCMP-TYPE DEAMINASE DOMAIN-CONTAINING PROTEIN"/>
    <property type="match status" value="1"/>
</dbReference>
<evidence type="ECO:0000259" key="4">
    <source>
        <dbReference type="PROSITE" id="PS51747"/>
    </source>
</evidence>
<evidence type="ECO:0000313" key="6">
    <source>
        <dbReference type="EMBL" id="SSA44232.1"/>
    </source>
</evidence>
<evidence type="ECO:0000256" key="3">
    <source>
        <dbReference type="SAM" id="MobiDB-lite"/>
    </source>
</evidence>
<dbReference type="Pfam" id="PF00383">
    <property type="entry name" value="dCMP_cyt_deam_1"/>
    <property type="match status" value="1"/>
</dbReference>
<dbReference type="PANTHER" id="PTHR11079">
    <property type="entry name" value="CYTOSINE DEAMINASE FAMILY MEMBER"/>
    <property type="match status" value="1"/>
</dbReference>
<keyword evidence="1" id="KW-0479">Metal-binding</keyword>
<name>A0A2Y9BZF0_9RHOB</name>
<dbReference type="InterPro" id="IPR016193">
    <property type="entry name" value="Cytidine_deaminase-like"/>
</dbReference>
<dbReference type="PROSITE" id="PS00903">
    <property type="entry name" value="CYT_DCMP_DEAMINASES_1"/>
    <property type="match status" value="1"/>
</dbReference>
<evidence type="ECO:0000313" key="5">
    <source>
        <dbReference type="EMBL" id="PWJ20232.1"/>
    </source>
</evidence>
<reference evidence="5 7" key="2">
    <citation type="submission" date="2018-03" db="EMBL/GenBank/DDBJ databases">
        <title>Genomic Encyclopedia of Archaeal and Bacterial Type Strains, Phase II (KMG-II): from individual species to whole genera.</title>
        <authorList>
            <person name="Goeker M."/>
        </authorList>
    </citation>
    <scope>NUCLEOTIDE SEQUENCE [LARGE SCALE GENOMIC DNA]</scope>
    <source>
        <strain evidence="5 7">DSM 25227</strain>
    </source>
</reference>
<dbReference type="EMBL" id="QGDJ01000003">
    <property type="protein sequence ID" value="PWJ20232.1"/>
    <property type="molecule type" value="Genomic_DNA"/>
</dbReference>
<accession>A0A2Y9BZF0</accession>
<dbReference type="Proteomes" id="UP000245839">
    <property type="component" value="Unassembled WGS sequence"/>
</dbReference>
<gene>
    <name evidence="5" type="ORF">BCF38_10347</name>
    <name evidence="6" type="ORF">SAMN05421539_10347</name>
</gene>
<evidence type="ECO:0000313" key="7">
    <source>
        <dbReference type="Proteomes" id="UP000245839"/>
    </source>
</evidence>
<dbReference type="OrthoDB" id="7768233at2"/>
<dbReference type="PROSITE" id="PS51747">
    <property type="entry name" value="CYT_DCMP_DEAMINASES_2"/>
    <property type="match status" value="1"/>
</dbReference>
<dbReference type="SUPFAM" id="SSF53927">
    <property type="entry name" value="Cytidine deaminase-like"/>
    <property type="match status" value="1"/>
</dbReference>
<protein>
    <submittedName>
        <fullName evidence="6">tRNA(Arg) A34 adenosine deaminase TadA</fullName>
    </submittedName>
</protein>
<organism evidence="6 8">
    <name type="scientific">Jannaschia seohaensis</name>
    <dbReference type="NCBI Taxonomy" id="475081"/>
    <lineage>
        <taxon>Bacteria</taxon>
        <taxon>Pseudomonadati</taxon>
        <taxon>Pseudomonadota</taxon>
        <taxon>Alphaproteobacteria</taxon>
        <taxon>Rhodobacterales</taxon>
        <taxon>Roseobacteraceae</taxon>
        <taxon>Jannaschia</taxon>
    </lineage>
</organism>
<proteinExistence type="predicted"/>
<dbReference type="InterPro" id="IPR002125">
    <property type="entry name" value="CMP_dCMP_dom"/>
</dbReference>
<dbReference type="EMBL" id="UETC01000003">
    <property type="protein sequence ID" value="SSA44232.1"/>
    <property type="molecule type" value="Genomic_DNA"/>
</dbReference>